<gene>
    <name evidence="4" type="ORF">HMPREF1705_03690</name>
</gene>
<comment type="caution">
    <text evidence="4">The sequence shown here is derived from an EMBL/GenBank/DDBJ whole genome shotgun (WGS) entry which is preliminary data.</text>
</comment>
<comment type="similarity">
    <text evidence="1">Belongs to the bacterial solute-binding protein 7 family.</text>
</comment>
<evidence type="ECO:0000256" key="2">
    <source>
        <dbReference type="ARBA" id="ARBA00022448"/>
    </source>
</evidence>
<dbReference type="OrthoDB" id="9815946at2"/>
<evidence type="ECO:0000256" key="1">
    <source>
        <dbReference type="ARBA" id="ARBA00009023"/>
    </source>
</evidence>
<sequence length="355" mass="41168">MKKRGGEIMKLRSLIWMVLGVFLVSVMFLTLPNESYAAREWKYALEEIQGSVQDHYAQEYKKRVEEQIQDVTIIIYPYGALGTSEDISELTMNGMLEFCFATPGHLGTFIPAARVFSLPFIWSDNLEVNKYVAQHSKAIYEMLAAEYEKYDLKLLAALTEGWQIWTANKPIRTPADMKNFKIRIMGDPILAETYKAYGANPIQVPYSDIYSSLQLGMIEGNIQPYFAHEEMHFYEVQDYFIEAKEMPFFATVVANKQFFESLPKEEQEVIEQTARDCIEYIWGVQAKLNEERLEKMLKERPQIQVIKLTEEERQAFKDLTKPVIDKYIEMSGDTGKQILDQLLKEIAEAEEMFGK</sequence>
<dbReference type="CDD" id="cd13668">
    <property type="entry name" value="PBP2_TRAP_UehA_TeaA"/>
    <property type="match status" value="1"/>
</dbReference>
<dbReference type="GO" id="GO:0055085">
    <property type="term" value="P:transmembrane transport"/>
    <property type="evidence" value="ECO:0007669"/>
    <property type="project" value="InterPro"/>
</dbReference>
<dbReference type="Gene3D" id="3.40.190.170">
    <property type="entry name" value="Bacterial extracellular solute-binding protein, family 7"/>
    <property type="match status" value="1"/>
</dbReference>
<protein>
    <submittedName>
        <fullName evidence="4">Bacterial extracellular solute-binding protein, family 7</fullName>
    </submittedName>
</protein>
<dbReference type="PANTHER" id="PTHR33376:SF7">
    <property type="entry name" value="C4-DICARBOXYLATE-BINDING PROTEIN DCTB"/>
    <property type="match status" value="1"/>
</dbReference>
<dbReference type="STRING" id="592015.HMPREF1705_03690"/>
<dbReference type="eggNOG" id="COG1638">
    <property type="taxonomic scope" value="Bacteria"/>
</dbReference>
<keyword evidence="5" id="KW-1185">Reference proteome</keyword>
<keyword evidence="3" id="KW-0732">Signal</keyword>
<organism evidence="4 5">
    <name type="scientific">Acetomicrobium hydrogeniformans ATCC BAA-1850</name>
    <dbReference type="NCBI Taxonomy" id="592015"/>
    <lineage>
        <taxon>Bacteria</taxon>
        <taxon>Thermotogati</taxon>
        <taxon>Synergistota</taxon>
        <taxon>Synergistia</taxon>
        <taxon>Synergistales</taxon>
        <taxon>Acetomicrobiaceae</taxon>
        <taxon>Acetomicrobium</taxon>
    </lineage>
</organism>
<evidence type="ECO:0000313" key="4">
    <source>
        <dbReference type="EMBL" id="KRT36407.1"/>
    </source>
</evidence>
<evidence type="ECO:0000313" key="5">
    <source>
        <dbReference type="Proteomes" id="UP000005273"/>
    </source>
</evidence>
<dbReference type="PANTHER" id="PTHR33376">
    <property type="match status" value="1"/>
</dbReference>
<dbReference type="AlphaFoldDB" id="A0A0T5XDI8"/>
<name>A0A0T5XDI8_9BACT</name>
<dbReference type="Pfam" id="PF03480">
    <property type="entry name" value="DctP"/>
    <property type="match status" value="1"/>
</dbReference>
<keyword evidence="2" id="KW-0813">Transport</keyword>
<accession>A0A0T5XDI8</accession>
<proteinExistence type="inferred from homology"/>
<dbReference type="InterPro" id="IPR018389">
    <property type="entry name" value="DctP_fam"/>
</dbReference>
<reference evidence="5" key="1">
    <citation type="submission" date="2012-09" db="EMBL/GenBank/DDBJ databases">
        <authorList>
            <person name="Weinstock G."/>
            <person name="Sodergren E."/>
            <person name="Clifton S."/>
            <person name="Fulton L."/>
            <person name="Fulton B."/>
            <person name="Courtney L."/>
            <person name="Fronick C."/>
            <person name="Harrison M."/>
            <person name="Strong C."/>
            <person name="Farmer C."/>
            <person name="Delehaunty K."/>
            <person name="Markovic C."/>
            <person name="Hall O."/>
            <person name="Minx P."/>
            <person name="Tomlinson C."/>
            <person name="Mitreva M."/>
            <person name="Nelson J."/>
            <person name="Hou S."/>
            <person name="Wollam A."/>
            <person name="Pepin K.H."/>
            <person name="Johnson M."/>
            <person name="Bhonagiri V."/>
            <person name="Nash W.E."/>
            <person name="Suruliraj S."/>
            <person name="Warren W."/>
            <person name="Chinwalla A."/>
            <person name="Mardis E.R."/>
            <person name="Wilson R.K."/>
        </authorList>
    </citation>
    <scope>NUCLEOTIDE SEQUENCE [LARGE SCALE GENOMIC DNA]</scope>
    <source>
        <strain evidence="5">OS1</strain>
    </source>
</reference>
<dbReference type="NCBIfam" id="NF037995">
    <property type="entry name" value="TRAP_S1"/>
    <property type="match status" value="1"/>
</dbReference>
<dbReference type="InterPro" id="IPR038404">
    <property type="entry name" value="TRAP_DctP_sf"/>
</dbReference>
<dbReference type="Proteomes" id="UP000005273">
    <property type="component" value="Unassembled WGS sequence"/>
</dbReference>
<evidence type="ECO:0000256" key="3">
    <source>
        <dbReference type="ARBA" id="ARBA00022729"/>
    </source>
</evidence>
<dbReference type="EMBL" id="ACJX03000001">
    <property type="protein sequence ID" value="KRT36407.1"/>
    <property type="molecule type" value="Genomic_DNA"/>
</dbReference>